<reference evidence="7" key="1">
    <citation type="submission" date="2020-05" db="EMBL/GenBank/DDBJ databases">
        <title>Phylogenomic resolution of chytrid fungi.</title>
        <authorList>
            <person name="Stajich J.E."/>
            <person name="Amses K."/>
            <person name="Simmons R."/>
            <person name="Seto K."/>
            <person name="Myers J."/>
            <person name="Bonds A."/>
            <person name="Quandt C.A."/>
            <person name="Barry K."/>
            <person name="Liu P."/>
            <person name="Grigoriev I."/>
            <person name="Longcore J.E."/>
            <person name="James T.Y."/>
        </authorList>
    </citation>
    <scope>NUCLEOTIDE SEQUENCE</scope>
    <source>
        <strain evidence="7">JEL0379</strain>
    </source>
</reference>
<feature type="repeat" description="Solcar" evidence="5">
    <location>
        <begin position="39"/>
        <end position="125"/>
    </location>
</feature>
<dbReference type="Proteomes" id="UP001212152">
    <property type="component" value="Unassembled WGS sequence"/>
</dbReference>
<feature type="repeat" description="Solcar" evidence="5">
    <location>
        <begin position="135"/>
        <end position="227"/>
    </location>
</feature>
<dbReference type="Gene3D" id="1.50.40.10">
    <property type="entry name" value="Mitochondrial carrier domain"/>
    <property type="match status" value="1"/>
</dbReference>
<keyword evidence="8" id="KW-1185">Reference proteome</keyword>
<feature type="repeat" description="Solcar" evidence="5">
    <location>
        <begin position="235"/>
        <end position="327"/>
    </location>
</feature>
<evidence type="ECO:0008006" key="9">
    <source>
        <dbReference type="Google" id="ProtNLM"/>
    </source>
</evidence>
<evidence type="ECO:0000256" key="6">
    <source>
        <dbReference type="RuleBase" id="RU000488"/>
    </source>
</evidence>
<comment type="subcellular location">
    <subcellularLocation>
        <location evidence="1">Membrane</location>
        <topology evidence="1">Multi-pass membrane protein</topology>
    </subcellularLocation>
</comment>
<comment type="similarity">
    <text evidence="6">Belongs to the mitochondrial carrier (TC 2.A.29) family.</text>
</comment>
<keyword evidence="2 5" id="KW-0812">Transmembrane</keyword>
<dbReference type="PANTHER" id="PTHR46080:SF18">
    <property type="entry name" value="MITOCHONDRIAL SUBSTRATE CARRIER FAMILY PROTEIN J"/>
    <property type="match status" value="1"/>
</dbReference>
<evidence type="ECO:0000256" key="3">
    <source>
        <dbReference type="ARBA" id="ARBA00022989"/>
    </source>
</evidence>
<dbReference type="EMBL" id="JADGJQ010000014">
    <property type="protein sequence ID" value="KAJ3181012.1"/>
    <property type="molecule type" value="Genomic_DNA"/>
</dbReference>
<dbReference type="PANTHER" id="PTHR46080">
    <property type="entry name" value="MITOCHONDRIAL SUBSTRATE CARRIER FAMILY PROTEIN J"/>
    <property type="match status" value="1"/>
</dbReference>
<dbReference type="InterPro" id="IPR018108">
    <property type="entry name" value="MCP_transmembrane"/>
</dbReference>
<evidence type="ECO:0000256" key="5">
    <source>
        <dbReference type="PROSITE-ProRule" id="PRU00282"/>
    </source>
</evidence>
<dbReference type="PROSITE" id="PS50920">
    <property type="entry name" value="SOLCAR"/>
    <property type="match status" value="3"/>
</dbReference>
<name>A0AAD5XRY2_9FUNG</name>
<gene>
    <name evidence="7" type="ORF">HDU87_001662</name>
</gene>
<keyword evidence="3" id="KW-1133">Transmembrane helix</keyword>
<comment type="caution">
    <text evidence="7">The sequence shown here is derived from an EMBL/GenBank/DDBJ whole genome shotgun (WGS) entry which is preliminary data.</text>
</comment>
<dbReference type="SUPFAM" id="SSF103506">
    <property type="entry name" value="Mitochondrial carrier"/>
    <property type="match status" value="1"/>
</dbReference>
<evidence type="ECO:0000256" key="4">
    <source>
        <dbReference type="ARBA" id="ARBA00023136"/>
    </source>
</evidence>
<accession>A0AAD5XRY2</accession>
<protein>
    <recommendedName>
        <fullName evidence="9">Mitochondrial carrier</fullName>
    </recommendedName>
</protein>
<keyword evidence="6" id="KW-0813">Transport</keyword>
<evidence type="ECO:0000313" key="7">
    <source>
        <dbReference type="EMBL" id="KAJ3181012.1"/>
    </source>
</evidence>
<evidence type="ECO:0000313" key="8">
    <source>
        <dbReference type="Proteomes" id="UP001212152"/>
    </source>
</evidence>
<dbReference type="InterPro" id="IPR023395">
    <property type="entry name" value="MCP_dom_sf"/>
</dbReference>
<sequence>MSTASPAHPSIIPQFSDVSVSLPTVTPESQERLGLKDLDTTKYAAFGSIFILAVDSSLFPLDTVKTVIMSQRGSPFHTPGIFATFRTLFRAEGLSRFWRGLPPAVAGSFPGQALYYVAYETAQDACADSAAIAANPFLRGFLAGAAAEITAGLCYVPADVVAQRLQVQNTVGFAHNKRLYSGPIDLIKKVIKIEGPRGFYRGYMAYVGAYAPASAVQWGTYEHSKPFLSALLPMSPHLSNAICGGLAGLMAVTSNNPLEVLRVRQQLLDKSSAVDAEIMRRGYLCLARTMWRTEGIRGFYKGLQLRILVTVPGAMVAMSGYESIKCYAAA</sequence>
<proteinExistence type="inferred from homology"/>
<evidence type="ECO:0000256" key="1">
    <source>
        <dbReference type="ARBA" id="ARBA00004141"/>
    </source>
</evidence>
<evidence type="ECO:0000256" key="2">
    <source>
        <dbReference type="ARBA" id="ARBA00022692"/>
    </source>
</evidence>
<organism evidence="7 8">
    <name type="scientific">Geranomyces variabilis</name>
    <dbReference type="NCBI Taxonomy" id="109894"/>
    <lineage>
        <taxon>Eukaryota</taxon>
        <taxon>Fungi</taxon>
        <taxon>Fungi incertae sedis</taxon>
        <taxon>Chytridiomycota</taxon>
        <taxon>Chytridiomycota incertae sedis</taxon>
        <taxon>Chytridiomycetes</taxon>
        <taxon>Spizellomycetales</taxon>
        <taxon>Powellomycetaceae</taxon>
        <taxon>Geranomyces</taxon>
    </lineage>
</organism>
<dbReference type="GO" id="GO:0016020">
    <property type="term" value="C:membrane"/>
    <property type="evidence" value="ECO:0007669"/>
    <property type="project" value="UniProtKB-SubCell"/>
</dbReference>
<keyword evidence="4 5" id="KW-0472">Membrane</keyword>
<dbReference type="Pfam" id="PF00153">
    <property type="entry name" value="Mito_carr"/>
    <property type="match status" value="3"/>
</dbReference>
<dbReference type="AlphaFoldDB" id="A0AAD5XRY2"/>